<feature type="compositionally biased region" description="Basic and acidic residues" evidence="1">
    <location>
        <begin position="642"/>
        <end position="656"/>
    </location>
</feature>
<dbReference type="EMBL" id="MCGR01000026">
    <property type="protein sequence ID" value="ORY79760.1"/>
    <property type="molecule type" value="Genomic_DNA"/>
</dbReference>
<organism evidence="2 3">
    <name type="scientific">Leucosporidium creatinivorum</name>
    <dbReference type="NCBI Taxonomy" id="106004"/>
    <lineage>
        <taxon>Eukaryota</taxon>
        <taxon>Fungi</taxon>
        <taxon>Dikarya</taxon>
        <taxon>Basidiomycota</taxon>
        <taxon>Pucciniomycotina</taxon>
        <taxon>Microbotryomycetes</taxon>
        <taxon>Leucosporidiales</taxon>
        <taxon>Leucosporidium</taxon>
    </lineage>
</organism>
<gene>
    <name evidence="2" type="ORF">BCR35DRAFT_94689</name>
</gene>
<dbReference type="InParanoid" id="A0A1Y2F771"/>
<evidence type="ECO:0008006" key="4">
    <source>
        <dbReference type="Google" id="ProtNLM"/>
    </source>
</evidence>
<reference evidence="2 3" key="1">
    <citation type="submission" date="2016-07" db="EMBL/GenBank/DDBJ databases">
        <title>Pervasive Adenine N6-methylation of Active Genes in Fungi.</title>
        <authorList>
            <consortium name="DOE Joint Genome Institute"/>
            <person name="Mondo S.J."/>
            <person name="Dannebaum R.O."/>
            <person name="Kuo R.C."/>
            <person name="Labutti K."/>
            <person name="Haridas S."/>
            <person name="Kuo A."/>
            <person name="Salamov A."/>
            <person name="Ahrendt S.R."/>
            <person name="Lipzen A."/>
            <person name="Sullivan W."/>
            <person name="Andreopoulos W.B."/>
            <person name="Clum A."/>
            <person name="Lindquist E."/>
            <person name="Daum C."/>
            <person name="Ramamoorthy G.K."/>
            <person name="Gryganskyi A."/>
            <person name="Culley D."/>
            <person name="Magnuson J.K."/>
            <person name="James T.Y."/>
            <person name="O'Malley M.A."/>
            <person name="Stajich J.E."/>
            <person name="Spatafora J.W."/>
            <person name="Visel A."/>
            <person name="Grigoriev I.V."/>
        </authorList>
    </citation>
    <scope>NUCLEOTIDE SEQUENCE [LARGE SCALE GENOMIC DNA]</scope>
    <source>
        <strain evidence="2 3">62-1032</strain>
    </source>
</reference>
<proteinExistence type="predicted"/>
<dbReference type="AlphaFoldDB" id="A0A1Y2F771"/>
<comment type="caution">
    <text evidence="2">The sequence shown here is derived from an EMBL/GenBank/DDBJ whole genome shotgun (WGS) entry which is preliminary data.</text>
</comment>
<name>A0A1Y2F771_9BASI</name>
<dbReference type="GO" id="GO:0045454">
    <property type="term" value="P:cell redox homeostasis"/>
    <property type="evidence" value="ECO:0007669"/>
    <property type="project" value="TreeGrafter"/>
</dbReference>
<evidence type="ECO:0000256" key="1">
    <source>
        <dbReference type="SAM" id="MobiDB-lite"/>
    </source>
</evidence>
<protein>
    <recommendedName>
        <fullName evidence="4">BTB domain-containing protein</fullName>
    </recommendedName>
</protein>
<dbReference type="STRING" id="106004.A0A1Y2F771"/>
<dbReference type="OrthoDB" id="10001928at2759"/>
<dbReference type="Proteomes" id="UP000193467">
    <property type="component" value="Unassembled WGS sequence"/>
</dbReference>
<dbReference type="PANTHER" id="PTHR43503">
    <property type="entry name" value="MCG48959-RELATED"/>
    <property type="match status" value="1"/>
</dbReference>
<feature type="region of interest" description="Disordered" evidence="1">
    <location>
        <begin position="623"/>
        <end position="656"/>
    </location>
</feature>
<evidence type="ECO:0000313" key="2">
    <source>
        <dbReference type="EMBL" id="ORY79760.1"/>
    </source>
</evidence>
<keyword evidence="3" id="KW-1185">Reference proteome</keyword>
<dbReference type="SUPFAM" id="SSF117281">
    <property type="entry name" value="Kelch motif"/>
    <property type="match status" value="1"/>
</dbReference>
<dbReference type="GO" id="GO:0005739">
    <property type="term" value="C:mitochondrion"/>
    <property type="evidence" value="ECO:0007669"/>
    <property type="project" value="TreeGrafter"/>
</dbReference>
<dbReference type="GO" id="GO:0005829">
    <property type="term" value="C:cytosol"/>
    <property type="evidence" value="ECO:0007669"/>
    <property type="project" value="TreeGrafter"/>
</dbReference>
<sequence length="656" mass="70690">MMATAPVAGPSSGALKSAPALKSSPAPSTSLTSLSQLTSGVSRTRGEIPPPLVGASITRVGERVLLFGGRPTSSRSPIACLWGLELETLVWKLQWNASADGNGPAARYFATATAFGSKLVVFGGQGRPREEDAEQSPTTLGDLWIWDTETKSWDSPVIAFAPGVVPPCPRYAHLAVLNTTSSFSFLDSSATLNSTLTLIGGQDSSNRYISSTSTLDLATMTWVAESPYSKSCGSYGTAAVSAHKSVVPTRQRKELHTPDPEGKKEEDFFELSHAIVPDEDDPEPIFVFSNSSHHAFAGTQRELDLLLPFDPTSPPAPPLDLSNRMFGTPSLPPRLRFPSASIIGRHLILSGISLSSDDDEGHYAIWVLDLGREGGVGVAKDLSEPLRWKQIDAREVLAKGSWNRGVGWKNSLLVFGDRRRDAAKDYAQRQLNFTHLAVINLEPNGIYQLPPQVLPSSTQHLGLVTLSQPSLFDYAIVCIDKTIIPCPRRVLESRWPWFRDELAKEDSTAPPPSPSSRKIVASPTHLAFPYAADLALALLQYLATLSLCTKHQLSYESLAGLLAFTEANGTVPDLRPLVIHALHEMLSNDSSLASKIYEAATKGGSSALALHALRLTMMDMERSSSPKDAGRMMRPSLTSDGESSRAGDGTRRAGAT</sequence>
<feature type="compositionally biased region" description="Low complexity" evidence="1">
    <location>
        <begin position="8"/>
        <end position="40"/>
    </location>
</feature>
<feature type="region of interest" description="Disordered" evidence="1">
    <location>
        <begin position="1"/>
        <end position="53"/>
    </location>
</feature>
<accession>A0A1Y2F771</accession>
<dbReference type="FunCoup" id="A0A1Y2F771">
    <property type="interactions" value="99"/>
</dbReference>
<dbReference type="InterPro" id="IPR015915">
    <property type="entry name" value="Kelch-typ_b-propeller"/>
</dbReference>
<dbReference type="Pfam" id="PF24681">
    <property type="entry name" value="Kelch_KLHDC2_KLHL20_DRC7"/>
    <property type="match status" value="1"/>
</dbReference>
<dbReference type="Gene3D" id="2.120.10.80">
    <property type="entry name" value="Kelch-type beta propeller"/>
    <property type="match status" value="1"/>
</dbReference>
<dbReference type="PANTHER" id="PTHR43503:SF2">
    <property type="entry name" value="NEGATIVE REGULATOR OF SPORULATION MDS3-RELATED"/>
    <property type="match status" value="1"/>
</dbReference>
<evidence type="ECO:0000313" key="3">
    <source>
        <dbReference type="Proteomes" id="UP000193467"/>
    </source>
</evidence>